<evidence type="ECO:0000313" key="2">
    <source>
        <dbReference type="EMBL" id="AEG58850.1"/>
    </source>
</evidence>
<dbReference type="EMBL" id="CP002780">
    <property type="protein sequence ID" value="AEG58850.1"/>
    <property type="molecule type" value="Genomic_DNA"/>
</dbReference>
<feature type="transmembrane region" description="Helical" evidence="1">
    <location>
        <begin position="515"/>
        <end position="534"/>
    </location>
</feature>
<dbReference type="eggNOG" id="COG3119">
    <property type="taxonomic scope" value="Bacteria"/>
</dbReference>
<proteinExistence type="predicted"/>
<feature type="transmembrane region" description="Helical" evidence="1">
    <location>
        <begin position="541"/>
        <end position="559"/>
    </location>
</feature>
<feature type="transmembrane region" description="Helical" evidence="1">
    <location>
        <begin position="419"/>
        <end position="437"/>
    </location>
</feature>
<protein>
    <submittedName>
        <fullName evidence="2">Uncharacterized protein</fullName>
    </submittedName>
</protein>
<feature type="transmembrane region" description="Helical" evidence="1">
    <location>
        <begin position="684"/>
        <end position="703"/>
    </location>
</feature>
<keyword evidence="3" id="KW-1185">Reference proteome</keyword>
<feature type="transmembrane region" description="Helical" evidence="1">
    <location>
        <begin position="709"/>
        <end position="728"/>
    </location>
</feature>
<dbReference type="KEGG" id="dru:Desru_0564"/>
<dbReference type="Gene3D" id="3.40.720.10">
    <property type="entry name" value="Alkaline Phosphatase, subunit A"/>
    <property type="match status" value="1"/>
</dbReference>
<name>F6DSN1_DESRL</name>
<evidence type="ECO:0000256" key="1">
    <source>
        <dbReference type="SAM" id="Phobius"/>
    </source>
</evidence>
<reference evidence="3" key="1">
    <citation type="submission" date="2011-05" db="EMBL/GenBank/DDBJ databases">
        <title>Complete sequence of Desulfotomaculum ruminis DSM 2154.</title>
        <authorList>
            <person name="Lucas S."/>
            <person name="Copeland A."/>
            <person name="Lapidus A."/>
            <person name="Cheng J.-F."/>
            <person name="Goodwin L."/>
            <person name="Pitluck S."/>
            <person name="Lu M."/>
            <person name="Detter J.C."/>
            <person name="Han C."/>
            <person name="Tapia R."/>
            <person name="Land M."/>
            <person name="Hauser L."/>
            <person name="Kyrpides N."/>
            <person name="Ivanova N."/>
            <person name="Mikhailova N."/>
            <person name="Pagani I."/>
            <person name="Stams A.J.M."/>
            <person name="Plugge C.M."/>
            <person name="Muyzer G."/>
            <person name="Kuever J."/>
            <person name="Parshina S.N."/>
            <person name="Ivanova A.E."/>
            <person name="Nazina T.N."/>
            <person name="Brambilla E."/>
            <person name="Spring S."/>
            <person name="Klenk H.-P."/>
            <person name="Woyke T."/>
        </authorList>
    </citation>
    <scope>NUCLEOTIDE SEQUENCE [LARGE SCALE GENOMIC DNA]</scope>
    <source>
        <strain evidence="3">ATCC 23193 / DSM 2154 / NCIB 8452 / DL</strain>
    </source>
</reference>
<dbReference type="SUPFAM" id="SSF53649">
    <property type="entry name" value="Alkaline phosphatase-like"/>
    <property type="match status" value="1"/>
</dbReference>
<accession>F6DSN1</accession>
<feature type="transmembrane region" description="Helical" evidence="1">
    <location>
        <begin position="653"/>
        <end position="672"/>
    </location>
</feature>
<sequence length="731" mass="79208">MQFLLRQKIFIHFLILLVLVGAFPPPCLAGEAKAKVRRVVMVIMDRIDMDDYNGPYLQNVKSLTSHGSVGLMNNNTGAGLYPMHTYPTLGGGAHLVGGPEAQKAFNENGFTLPRSEYISRTGIQPEAGNVFQLAIGELIRRNNELPYPAKPGALGEALHQAGLKTAVIGNSDTADLPRRLASTISMDGRGLTDMGDVEESVLTPAALVPGSLQTDYAALLNRFEQFREKGASLMVIETGDTTRIYEEKDKATDKVYQEQRAAALIRTDRFIGQLVDKMDFSREILLVVTPTPTEKALGQRKNLTFVFALGPGFPADTLLTSGTTKRDGIIMNTDLAPGILTALGLPKPVNMSGRSISASPFQPEEGSLSYLQKLNQDIVTVAQARLPFHTTYVTLLIGILGLGIYSLCFNHPIKGIKPLVLGIMSFPLAELLLPLLPGASVPVLALELILATAVITGMVVWIDRIKGNQALIFISLLTAFLILMDIMNGSFLMKRSLLGYDPIVGARFYGIGNEYAGVLMGALLLGTTAALEFWRPWRKYLLVASGLMYLFTVYAVGAPHLGTKVGGAITVIPTFLLTFLLLLGVHIRLRTVAVIGLAALLGVGAFIAFDLFRPPELRSHMGSVASLLLSSGFAEVLNIIQRKWDMNLKLLKYSAWSRALMASLAVFVIMYFRPWGIRSIGAKYPYLHKGFIGMIMAALISLAVNDAGVLAAATTLLFGAPALLYLALKES</sequence>
<reference evidence="2 3" key="2">
    <citation type="journal article" date="2012" name="Stand. Genomic Sci.">
        <title>Complete genome sequence of the sulfate-reducing firmicute Desulfotomaculum ruminis type strain (DL(T)).</title>
        <authorList>
            <person name="Spring S."/>
            <person name="Visser M."/>
            <person name="Lu M."/>
            <person name="Copeland A."/>
            <person name="Lapidus A."/>
            <person name="Lucas S."/>
            <person name="Cheng J.F."/>
            <person name="Han C."/>
            <person name="Tapia R."/>
            <person name="Goodwin L.A."/>
            <person name="Pitluck S."/>
            <person name="Ivanova N."/>
            <person name="Land M."/>
            <person name="Hauser L."/>
            <person name="Larimer F."/>
            <person name="Rohde M."/>
            <person name="Goker M."/>
            <person name="Detter J.C."/>
            <person name="Kyrpides N.C."/>
            <person name="Woyke T."/>
            <person name="Schaap P.J."/>
            <person name="Plugge C.M."/>
            <person name="Muyzer G."/>
            <person name="Kuever J."/>
            <person name="Pereira I.A."/>
            <person name="Parshina S.N."/>
            <person name="Bernier-Latmani R."/>
            <person name="Stams A.J."/>
            <person name="Klenk H.P."/>
        </authorList>
    </citation>
    <scope>NUCLEOTIDE SEQUENCE [LARGE SCALE GENOMIC DNA]</scope>
    <source>
        <strain evidence="3">ATCC 23193 / DSM 2154 / NCIB 8452 / DL</strain>
    </source>
</reference>
<keyword evidence="1" id="KW-0472">Membrane</keyword>
<gene>
    <name evidence="2" type="ordered locus">Desru_0564</name>
</gene>
<dbReference type="STRING" id="696281.Desru_0564"/>
<dbReference type="AlphaFoldDB" id="F6DSN1"/>
<feature type="transmembrane region" description="Helical" evidence="1">
    <location>
        <begin position="443"/>
        <end position="463"/>
    </location>
</feature>
<organism evidence="2 3">
    <name type="scientific">Desulforamulus ruminis (strain ATCC 23193 / DSM 2154 / NCIMB 8452 / DL)</name>
    <name type="common">Desulfotomaculum ruminis</name>
    <dbReference type="NCBI Taxonomy" id="696281"/>
    <lineage>
        <taxon>Bacteria</taxon>
        <taxon>Bacillati</taxon>
        <taxon>Bacillota</taxon>
        <taxon>Clostridia</taxon>
        <taxon>Eubacteriales</taxon>
        <taxon>Peptococcaceae</taxon>
        <taxon>Desulforamulus</taxon>
    </lineage>
</organism>
<feature type="transmembrane region" description="Helical" evidence="1">
    <location>
        <begin position="386"/>
        <end position="407"/>
    </location>
</feature>
<evidence type="ECO:0000313" key="3">
    <source>
        <dbReference type="Proteomes" id="UP000009234"/>
    </source>
</evidence>
<dbReference type="Proteomes" id="UP000009234">
    <property type="component" value="Chromosome"/>
</dbReference>
<feature type="transmembrane region" description="Helical" evidence="1">
    <location>
        <begin position="470"/>
        <end position="492"/>
    </location>
</feature>
<keyword evidence="1" id="KW-0812">Transmembrane</keyword>
<dbReference type="RefSeq" id="WP_013840625.1">
    <property type="nucleotide sequence ID" value="NC_015589.1"/>
</dbReference>
<dbReference type="HOGENOM" id="CLU_013382_1_0_9"/>
<keyword evidence="1" id="KW-1133">Transmembrane helix</keyword>
<feature type="transmembrane region" description="Helical" evidence="1">
    <location>
        <begin position="565"/>
        <end position="585"/>
    </location>
</feature>
<dbReference type="OrthoDB" id="3199331at2"/>
<dbReference type="InterPro" id="IPR017850">
    <property type="entry name" value="Alkaline_phosphatase_core_sf"/>
</dbReference>
<feature type="transmembrane region" description="Helical" evidence="1">
    <location>
        <begin position="592"/>
        <end position="612"/>
    </location>
</feature>